<dbReference type="KEGG" id="sri:SELR_18390"/>
<organism evidence="1 2">
    <name type="scientific">Selenomonas ruminantium subsp. lactilytica (strain NBRC 103574 / TAM6421)</name>
    <dbReference type="NCBI Taxonomy" id="927704"/>
    <lineage>
        <taxon>Bacteria</taxon>
        <taxon>Bacillati</taxon>
        <taxon>Bacillota</taxon>
        <taxon>Negativicutes</taxon>
        <taxon>Selenomonadales</taxon>
        <taxon>Selenomonadaceae</taxon>
        <taxon>Selenomonas</taxon>
    </lineage>
</organism>
<dbReference type="RefSeq" id="WP_014424978.1">
    <property type="nucleotide sequence ID" value="NC_017068.1"/>
</dbReference>
<dbReference type="AlphaFoldDB" id="I0GS10"/>
<accession>I0GS10</accession>
<evidence type="ECO:0000313" key="1">
    <source>
        <dbReference type="EMBL" id="BAL83547.1"/>
    </source>
</evidence>
<proteinExistence type="predicted"/>
<dbReference type="HOGENOM" id="CLU_2195111_0_0_9"/>
<evidence type="ECO:0000313" key="2">
    <source>
        <dbReference type="Proteomes" id="UP000007887"/>
    </source>
</evidence>
<gene>
    <name evidence="1" type="ordered locus">SELR_18390</name>
</gene>
<dbReference type="EMBL" id="AP012292">
    <property type="protein sequence ID" value="BAL83547.1"/>
    <property type="molecule type" value="Genomic_DNA"/>
</dbReference>
<sequence length="108" mass="12640">MKLYGIRGMYFYNKPEFFVVEVVKETKRQYQLKPGNESYMRRINKADMVDGVWVDSTLQDTFLGTSPQAVTNAFLLHQENKIAKLKEQIVGRESLAAKVKRHVWQEVE</sequence>
<dbReference type="Proteomes" id="UP000007887">
    <property type="component" value="Chromosome"/>
</dbReference>
<protein>
    <submittedName>
        <fullName evidence="1">Uncharacterized protein</fullName>
    </submittedName>
</protein>
<dbReference type="PATRIC" id="fig|927704.6.peg.1913"/>
<name>I0GS10_SELRL</name>
<reference evidence="1 2" key="1">
    <citation type="submission" date="2011-10" db="EMBL/GenBank/DDBJ databases">
        <title>Whole genome sequence of Selenomonas ruminantium subsp. lactilytica TAM6421.</title>
        <authorList>
            <person name="Oguchi A."/>
            <person name="Ankai A."/>
            <person name="Kaneko J."/>
            <person name="Yamada-Narita S."/>
            <person name="Fukui S."/>
            <person name="Takahashi M."/>
            <person name="Onodera T."/>
            <person name="Kojima S."/>
            <person name="Fushimi T."/>
            <person name="Abe N."/>
            <person name="Kamio Y."/>
            <person name="Yamazaki S."/>
            <person name="Fujita N."/>
        </authorList>
    </citation>
    <scope>NUCLEOTIDE SEQUENCE [LARGE SCALE GENOMIC DNA]</scope>
    <source>
        <strain evidence="2">NBRC 103574 / TAM6421</strain>
    </source>
</reference>